<keyword evidence="6" id="KW-1133">Transmembrane helix</keyword>
<comment type="caution">
    <text evidence="8">The sequence shown here is derived from an EMBL/GenBank/DDBJ whole genome shotgun (WGS) entry which is preliminary data.</text>
</comment>
<evidence type="ECO:0000256" key="5">
    <source>
        <dbReference type="ARBA" id="ARBA00022777"/>
    </source>
</evidence>
<dbReference type="GO" id="GO:0000155">
    <property type="term" value="F:phosphorelay sensor kinase activity"/>
    <property type="evidence" value="ECO:0007669"/>
    <property type="project" value="InterPro"/>
</dbReference>
<dbReference type="Gene3D" id="1.10.287.130">
    <property type="match status" value="1"/>
</dbReference>
<dbReference type="OrthoDB" id="9804645at2"/>
<reference evidence="8 9" key="1">
    <citation type="submission" date="2018-01" db="EMBL/GenBank/DDBJ databases">
        <title>Co-occurrence of chitin degradation, pigmentation and bioactivity in marine Pseudoalteromonas.</title>
        <authorList>
            <person name="Paulsen S."/>
            <person name="Gram L."/>
            <person name="Machado H."/>
        </authorList>
    </citation>
    <scope>NUCLEOTIDE SEQUENCE [LARGE SCALE GENOMIC DNA]</scope>
    <source>
        <strain evidence="8 9">S3663</strain>
    </source>
</reference>
<dbReference type="PANTHER" id="PTHR45436">
    <property type="entry name" value="SENSOR HISTIDINE KINASE YKOH"/>
    <property type="match status" value="1"/>
</dbReference>
<dbReference type="SMART" id="SM00388">
    <property type="entry name" value="HisKA"/>
    <property type="match status" value="1"/>
</dbReference>
<sequence length="416" mass="46562">MKSLSSSISRVIITTVLSISLIYSLLIILYAWTIEDNIFNRLVNDEATHITEQFKRSGEVLPPKADYMRLVKNFSDLPIEIQKDYPSNSSKVEYQISSVKTLHMTTLELGGQQLFLLADVEQFEVSKDNMPNLLVWLLVIACVISAIALVVSLLTAKKIARPLKTLASQVNTKNAENIEPDVFPENEIGLLALNTKNAFTQLNSALDRERVFTKDISHEIRTPVAIIQNVLSESKEEKTIRENNFSKVAEAVANINQITSILLALARSESSQTEVVNLTAELESLIINQFDFLLAEADKHLELTLNFYSDVKVMCNQNLVSILMLNLLSNMVRHANGDNADITLNERQLIFKNQTQQNTINSPFLSGVKGKQSEGLGHGLNLIKRICEQSNWQLSIEQPPGYFIVQISFGNTPSNT</sequence>
<dbReference type="EC" id="2.7.13.3" evidence="2"/>
<keyword evidence="4" id="KW-0808">Transferase</keyword>
<keyword evidence="6" id="KW-0472">Membrane</keyword>
<dbReference type="RefSeq" id="WP_138478663.1">
    <property type="nucleotide sequence ID" value="NZ_PPSW01000006.1"/>
</dbReference>
<dbReference type="Proteomes" id="UP000309186">
    <property type="component" value="Unassembled WGS sequence"/>
</dbReference>
<protein>
    <recommendedName>
        <fullName evidence="2">histidine kinase</fullName>
        <ecNumber evidence="2">2.7.13.3</ecNumber>
    </recommendedName>
</protein>
<dbReference type="InterPro" id="IPR036890">
    <property type="entry name" value="HATPase_C_sf"/>
</dbReference>
<dbReference type="CDD" id="cd00082">
    <property type="entry name" value="HisKA"/>
    <property type="match status" value="1"/>
</dbReference>
<evidence type="ECO:0000256" key="4">
    <source>
        <dbReference type="ARBA" id="ARBA00022679"/>
    </source>
</evidence>
<dbReference type="AlphaFoldDB" id="A0A5R9Q5N8"/>
<dbReference type="PANTHER" id="PTHR45436:SF16">
    <property type="entry name" value="HISTIDINE KINASE"/>
    <property type="match status" value="1"/>
</dbReference>
<evidence type="ECO:0000313" key="8">
    <source>
        <dbReference type="EMBL" id="TLX48468.1"/>
    </source>
</evidence>
<dbReference type="EMBL" id="PPSW01000006">
    <property type="protein sequence ID" value="TLX48468.1"/>
    <property type="molecule type" value="Genomic_DNA"/>
</dbReference>
<evidence type="ECO:0000256" key="3">
    <source>
        <dbReference type="ARBA" id="ARBA00022553"/>
    </source>
</evidence>
<accession>A0A5R9Q5N8</accession>
<organism evidence="8 9">
    <name type="scientific">Pseudoalteromonas phenolica</name>
    <dbReference type="NCBI Taxonomy" id="161398"/>
    <lineage>
        <taxon>Bacteria</taxon>
        <taxon>Pseudomonadati</taxon>
        <taxon>Pseudomonadota</taxon>
        <taxon>Gammaproteobacteria</taxon>
        <taxon>Alteromonadales</taxon>
        <taxon>Pseudoalteromonadaceae</taxon>
        <taxon>Pseudoalteromonas</taxon>
    </lineage>
</organism>
<feature type="domain" description="Histidine kinase" evidence="7">
    <location>
        <begin position="215"/>
        <end position="413"/>
    </location>
</feature>
<comment type="catalytic activity">
    <reaction evidence="1">
        <text>ATP + protein L-histidine = ADP + protein N-phospho-L-histidine.</text>
        <dbReference type="EC" id="2.7.13.3"/>
    </reaction>
</comment>
<dbReference type="GO" id="GO:0005886">
    <property type="term" value="C:plasma membrane"/>
    <property type="evidence" value="ECO:0007669"/>
    <property type="project" value="TreeGrafter"/>
</dbReference>
<evidence type="ECO:0000256" key="2">
    <source>
        <dbReference type="ARBA" id="ARBA00012438"/>
    </source>
</evidence>
<dbReference type="InterPro" id="IPR005467">
    <property type="entry name" value="His_kinase_dom"/>
</dbReference>
<dbReference type="InterPro" id="IPR050428">
    <property type="entry name" value="TCS_sensor_his_kinase"/>
</dbReference>
<feature type="transmembrane region" description="Helical" evidence="6">
    <location>
        <begin position="133"/>
        <end position="154"/>
    </location>
</feature>
<dbReference type="InterPro" id="IPR036097">
    <property type="entry name" value="HisK_dim/P_sf"/>
</dbReference>
<gene>
    <name evidence="8" type="ORF">C1E24_03195</name>
</gene>
<dbReference type="SUPFAM" id="SSF47384">
    <property type="entry name" value="Homodimeric domain of signal transducing histidine kinase"/>
    <property type="match status" value="1"/>
</dbReference>
<evidence type="ECO:0000256" key="1">
    <source>
        <dbReference type="ARBA" id="ARBA00000085"/>
    </source>
</evidence>
<feature type="transmembrane region" description="Helical" evidence="6">
    <location>
        <begin position="12"/>
        <end position="32"/>
    </location>
</feature>
<dbReference type="Pfam" id="PF00512">
    <property type="entry name" value="HisKA"/>
    <property type="match status" value="1"/>
</dbReference>
<evidence type="ECO:0000313" key="9">
    <source>
        <dbReference type="Proteomes" id="UP000309186"/>
    </source>
</evidence>
<dbReference type="InterPro" id="IPR003661">
    <property type="entry name" value="HisK_dim/P_dom"/>
</dbReference>
<keyword evidence="5" id="KW-0418">Kinase</keyword>
<dbReference type="SUPFAM" id="SSF55874">
    <property type="entry name" value="ATPase domain of HSP90 chaperone/DNA topoisomerase II/histidine kinase"/>
    <property type="match status" value="1"/>
</dbReference>
<keyword evidence="6" id="KW-0812">Transmembrane</keyword>
<keyword evidence="3" id="KW-0597">Phosphoprotein</keyword>
<dbReference type="PROSITE" id="PS50109">
    <property type="entry name" value="HIS_KIN"/>
    <property type="match status" value="1"/>
</dbReference>
<proteinExistence type="predicted"/>
<evidence type="ECO:0000259" key="7">
    <source>
        <dbReference type="PROSITE" id="PS50109"/>
    </source>
</evidence>
<evidence type="ECO:0000256" key="6">
    <source>
        <dbReference type="SAM" id="Phobius"/>
    </source>
</evidence>
<name>A0A5R9Q5N8_9GAMM</name>
<dbReference type="Gene3D" id="3.30.565.10">
    <property type="entry name" value="Histidine kinase-like ATPase, C-terminal domain"/>
    <property type="match status" value="1"/>
</dbReference>